<evidence type="ECO:0000256" key="3">
    <source>
        <dbReference type="ARBA" id="ARBA00022741"/>
    </source>
</evidence>
<evidence type="ECO:0000313" key="8">
    <source>
        <dbReference type="Proteomes" id="UP000189703"/>
    </source>
</evidence>
<dbReference type="eggNOG" id="KOG0895">
    <property type="taxonomic scope" value="Eukaryota"/>
</dbReference>
<protein>
    <recommendedName>
        <fullName evidence="1">E2 ubiquitin-conjugating enzyme</fullName>
        <ecNumber evidence="1">2.3.2.23</ecNumber>
    </recommendedName>
</protein>
<dbReference type="SMART" id="SM00212">
    <property type="entry name" value="UBCc"/>
    <property type="match status" value="1"/>
</dbReference>
<organism evidence="8 9">
    <name type="scientific">Nelumbo nucifera</name>
    <name type="common">Sacred lotus</name>
    <dbReference type="NCBI Taxonomy" id="4432"/>
    <lineage>
        <taxon>Eukaryota</taxon>
        <taxon>Viridiplantae</taxon>
        <taxon>Streptophyta</taxon>
        <taxon>Embryophyta</taxon>
        <taxon>Tracheophyta</taxon>
        <taxon>Spermatophyta</taxon>
        <taxon>Magnoliopsida</taxon>
        <taxon>Proteales</taxon>
        <taxon>Nelumbonaceae</taxon>
        <taxon>Nelumbo</taxon>
    </lineage>
</organism>
<dbReference type="InterPro" id="IPR057734">
    <property type="entry name" value="UBE2O-like_SH3-C"/>
</dbReference>
<dbReference type="Gene3D" id="3.10.110.10">
    <property type="entry name" value="Ubiquitin Conjugating Enzyme"/>
    <property type="match status" value="1"/>
</dbReference>
<keyword evidence="2" id="KW-0808">Transferase</keyword>
<keyword evidence="4" id="KW-0833">Ubl conjugation pathway</keyword>
<dbReference type="InterPro" id="IPR057735">
    <property type="entry name" value="UBE2O-like_tSH3-B"/>
</dbReference>
<dbReference type="GO" id="GO:0061631">
    <property type="term" value="F:ubiquitin conjugating enzyme activity"/>
    <property type="evidence" value="ECO:0000318"/>
    <property type="project" value="GO_Central"/>
</dbReference>
<name>A0A1U8AWA4_NELNU</name>
<dbReference type="OMA" id="SNQRWGV"/>
<dbReference type="FunCoup" id="A0A1U8AWA4">
    <property type="interactions" value="2416"/>
</dbReference>
<feature type="region of interest" description="Disordered" evidence="6">
    <location>
        <begin position="1"/>
        <end position="21"/>
    </location>
</feature>
<dbReference type="PANTHER" id="PTHR46116">
    <property type="entry name" value="(E3-INDEPENDENT) E2 UBIQUITIN-CONJUGATING ENZYME"/>
    <property type="match status" value="1"/>
</dbReference>
<evidence type="ECO:0000259" key="7">
    <source>
        <dbReference type="PROSITE" id="PS50127"/>
    </source>
</evidence>
<dbReference type="PROSITE" id="PS50127">
    <property type="entry name" value="UBC_2"/>
    <property type="match status" value="1"/>
</dbReference>
<evidence type="ECO:0000256" key="5">
    <source>
        <dbReference type="ARBA" id="ARBA00022840"/>
    </source>
</evidence>
<dbReference type="Pfam" id="PF00179">
    <property type="entry name" value="UQ_con"/>
    <property type="match status" value="1"/>
</dbReference>
<feature type="domain" description="UBC core" evidence="7">
    <location>
        <begin position="714"/>
        <end position="874"/>
    </location>
</feature>
<dbReference type="InterPro" id="IPR000608">
    <property type="entry name" value="UBC"/>
</dbReference>
<dbReference type="FunFam" id="3.10.110.10:FF:000028">
    <property type="entry name" value="Probable ubiquitin-conjugating enzyme E2 23"/>
    <property type="match status" value="1"/>
</dbReference>
<dbReference type="InterPro" id="IPR057733">
    <property type="entry name" value="UBE2O-like_SH3-B"/>
</dbReference>
<dbReference type="GeneID" id="104608223"/>
<dbReference type="Pfam" id="PF23044">
    <property type="entry name" value="SH3-C_UBE2O"/>
    <property type="match status" value="1"/>
</dbReference>
<evidence type="ECO:0000256" key="6">
    <source>
        <dbReference type="SAM" id="MobiDB-lite"/>
    </source>
</evidence>
<evidence type="ECO:0000256" key="1">
    <source>
        <dbReference type="ARBA" id="ARBA00012486"/>
    </source>
</evidence>
<sequence length="967" mass="108436">MEILLSESDCESFSESSGSDYQDDIESMYGGKAQSILSNLEESIEKIDDFLAFERGFLHGDIVCSATDPSGQMGRVMDVDMVVDLETVCGEVIKNVNSKNLLRICSFSSGDYVVHGPWLGRVHKVVDRVTIVFDDGAKCELTAAGPETLLPMSSNLLDDAQYPYYPGQNVRASSSTIFKTAKWLSGVWKENRYEGTVCHVEAGLVYVDWVASAIVGYDMNLPAPSCQQDSKDLTLLSCFPYANWQLGDWCLLPVDDQRGTQEQVFLNFDIQSLTNWRKRLQQQQIDLNLCFQEMYVIVKIKTKVDVLWQDGSHSIGLDSQSLFPVNSVGDHEFWPEQLVLEKCTNDDLHVSSGQRLGIVKSVDAKERTVNVKWRTPFVQAIDLGIECVEETVSAYELIEHPDCSYSHGDVVFKFKKNNIQAEGMNENHDNHLKTDMEKCSFQLSGESHLKSKDNIEDCDHFTNNCYLSCIGIVTGFFNGSIEVRWANGLTSKVGPYEIVGIEKSEESESAATHVPYDGAIEDSLSKGMLDHGKQSSELKEKVLFMQVPEKAFEAVGEECKKDIFETSVFSFPRAAIGFFSNVAASLFGSCGSISLSGSMNSSHFGGLIGKCKPDLNRTPLENMAKSGSLHEKEELKYCNVNIEGRPSVVDDLLKFRETNLKQKIEKDQGEKGLIQSGSENLVLFKQFDIVSNCKDHHFVNGSGKELILSQMKKCWLRKVQQEWSILEKDLPDTIYVRIYEERMDLLRAAIVGAPGTPYHDGLFFFDFFLPPDYPHEPPLVHYNSGGLRLNPNLYESGRICLSLLKTWTGTGTEVWNPVNSTILQVLLSLQALVLNEKPYFNEAGYDKHIGRAEGEKNSVTYNENAFLLSCKSMLYVLRNPPMHFEALVEEHFRSRSRSILLACKEYMEGCPVGCAFGRGVAEQETQRRSSTGFRIMLAKIFPQLVKSFTNKGFDCSQFIDPGNGVEK</sequence>
<dbReference type="OrthoDB" id="47801at2759"/>
<gene>
    <name evidence="9" type="primary">LOC104608223</name>
</gene>
<evidence type="ECO:0000313" key="9">
    <source>
        <dbReference type="RefSeq" id="XP_010272450.1"/>
    </source>
</evidence>
<dbReference type="CDD" id="cd23837">
    <property type="entry name" value="UBCc_UBE2O"/>
    <property type="match status" value="1"/>
</dbReference>
<dbReference type="InterPro" id="IPR016135">
    <property type="entry name" value="UBQ-conjugating_enzyme/RWD"/>
</dbReference>
<accession>A0A1U8AWA4</accession>
<keyword evidence="8" id="KW-1185">Reference proteome</keyword>
<dbReference type="RefSeq" id="XP_010272450.1">
    <property type="nucleotide sequence ID" value="XM_010274148.2"/>
</dbReference>
<reference evidence="9" key="1">
    <citation type="submission" date="2025-08" db="UniProtKB">
        <authorList>
            <consortium name="RefSeq"/>
        </authorList>
    </citation>
    <scope>IDENTIFICATION</scope>
</reference>
<dbReference type="AlphaFoldDB" id="A0A1U8AWA4"/>
<dbReference type="InParanoid" id="A0A1U8AWA4"/>
<proteinExistence type="predicted"/>
<dbReference type="SUPFAM" id="SSF54495">
    <property type="entry name" value="UBC-like"/>
    <property type="match status" value="1"/>
</dbReference>
<dbReference type="Pfam" id="PF23046">
    <property type="entry name" value="tSH3-B_UBE2O"/>
    <property type="match status" value="1"/>
</dbReference>
<dbReference type="EC" id="2.3.2.23" evidence="1"/>
<dbReference type="Pfam" id="PF23043">
    <property type="entry name" value="SH3-B_UBE2O"/>
    <property type="match status" value="1"/>
</dbReference>
<evidence type="ECO:0000256" key="2">
    <source>
        <dbReference type="ARBA" id="ARBA00022679"/>
    </source>
</evidence>
<dbReference type="STRING" id="4432.A0A1U8AWA4"/>
<dbReference type="GO" id="GO:0005524">
    <property type="term" value="F:ATP binding"/>
    <property type="evidence" value="ECO:0007669"/>
    <property type="project" value="UniProtKB-KW"/>
</dbReference>
<dbReference type="Proteomes" id="UP000189703">
    <property type="component" value="Unplaced"/>
</dbReference>
<keyword evidence="3" id="KW-0547">Nucleotide-binding</keyword>
<dbReference type="KEGG" id="nnu:104608223"/>
<evidence type="ECO:0000256" key="4">
    <source>
        <dbReference type="ARBA" id="ARBA00022786"/>
    </source>
</evidence>
<keyword evidence="5" id="KW-0067">ATP-binding</keyword>
<dbReference type="PANTHER" id="PTHR46116:SF15">
    <property type="entry name" value="(E3-INDEPENDENT) E2 UBIQUITIN-CONJUGATING ENZYME"/>
    <property type="match status" value="1"/>
</dbReference>